<accession>A0A3A8F884</accession>
<dbReference type="Proteomes" id="UP000280405">
    <property type="component" value="Unassembled WGS sequence"/>
</dbReference>
<keyword evidence="2" id="KW-1185">Reference proteome</keyword>
<comment type="caution">
    <text evidence="1">The sequence shown here is derived from an EMBL/GenBank/DDBJ whole genome shotgun (WGS) entry which is preliminary data.</text>
</comment>
<name>A0A3A8F884_9GAMM</name>
<sequence>MLIQIANTVINTDQIRLIEVDENGEFVRIFLGGDLVRRFEFPNHDSQARFLNKIGLKEFFT</sequence>
<gene>
    <name evidence="1" type="ORF">D7V20_07380</name>
</gene>
<evidence type="ECO:0008006" key="3">
    <source>
        <dbReference type="Google" id="ProtNLM"/>
    </source>
</evidence>
<reference evidence="1 2" key="1">
    <citation type="submission" date="2018-09" db="EMBL/GenBank/DDBJ databases">
        <title>The draft genome of Acinetobacter spp. strains.</title>
        <authorList>
            <person name="Qin J."/>
            <person name="Feng Y."/>
            <person name="Zong Z."/>
        </authorList>
    </citation>
    <scope>NUCLEOTIDE SEQUENCE [LARGE SCALE GENOMIC DNA]</scope>
    <source>
        <strain evidence="1 2">WCHAc060115</strain>
    </source>
</reference>
<dbReference type="RefSeq" id="WP_089604752.1">
    <property type="nucleotide sequence ID" value="NZ_RAXT01000010.1"/>
</dbReference>
<evidence type="ECO:0000313" key="2">
    <source>
        <dbReference type="Proteomes" id="UP000280405"/>
    </source>
</evidence>
<dbReference type="OrthoDB" id="6694803at2"/>
<proteinExistence type="predicted"/>
<dbReference type="EMBL" id="RAXT01000010">
    <property type="protein sequence ID" value="RKG38574.1"/>
    <property type="molecule type" value="Genomic_DNA"/>
</dbReference>
<organism evidence="1 2">
    <name type="scientific">Acinetobacter rongchengensis</name>
    <dbReference type="NCBI Taxonomy" id="2419601"/>
    <lineage>
        <taxon>Bacteria</taxon>
        <taxon>Pseudomonadati</taxon>
        <taxon>Pseudomonadota</taxon>
        <taxon>Gammaproteobacteria</taxon>
        <taxon>Moraxellales</taxon>
        <taxon>Moraxellaceae</taxon>
        <taxon>Acinetobacter</taxon>
    </lineage>
</organism>
<dbReference type="AlphaFoldDB" id="A0A3A8F884"/>
<evidence type="ECO:0000313" key="1">
    <source>
        <dbReference type="EMBL" id="RKG38574.1"/>
    </source>
</evidence>
<protein>
    <recommendedName>
        <fullName evidence="3">KTSC domain-containing protein</fullName>
    </recommendedName>
</protein>